<dbReference type="EMBL" id="JANPWB010000003">
    <property type="protein sequence ID" value="KAJ1199290.1"/>
    <property type="molecule type" value="Genomic_DNA"/>
</dbReference>
<evidence type="ECO:0000313" key="1">
    <source>
        <dbReference type="EMBL" id="KAJ1199290.1"/>
    </source>
</evidence>
<accession>A0AAV7VGG7</accession>
<comment type="caution">
    <text evidence="1">The sequence shown here is derived from an EMBL/GenBank/DDBJ whole genome shotgun (WGS) entry which is preliminary data.</text>
</comment>
<dbReference type="Proteomes" id="UP001066276">
    <property type="component" value="Chromosome 2_1"/>
</dbReference>
<keyword evidence="2" id="KW-1185">Reference proteome</keyword>
<name>A0AAV7VGG7_PLEWA</name>
<gene>
    <name evidence="1" type="ORF">NDU88_003127</name>
</gene>
<dbReference type="AlphaFoldDB" id="A0AAV7VGG7"/>
<proteinExistence type="predicted"/>
<sequence length="104" mass="11951">MHPFECVIAARRAGCFAFALYFFIQSLFESLNKADSNGHRLPLQRKRRHRTISSPKRPRGKNQATAFTQMGSMSGIVALKNLVWCSYSQEKQKAFHAMFLQPQM</sequence>
<organism evidence="1 2">
    <name type="scientific">Pleurodeles waltl</name>
    <name type="common">Iberian ribbed newt</name>
    <dbReference type="NCBI Taxonomy" id="8319"/>
    <lineage>
        <taxon>Eukaryota</taxon>
        <taxon>Metazoa</taxon>
        <taxon>Chordata</taxon>
        <taxon>Craniata</taxon>
        <taxon>Vertebrata</taxon>
        <taxon>Euteleostomi</taxon>
        <taxon>Amphibia</taxon>
        <taxon>Batrachia</taxon>
        <taxon>Caudata</taxon>
        <taxon>Salamandroidea</taxon>
        <taxon>Salamandridae</taxon>
        <taxon>Pleurodelinae</taxon>
        <taxon>Pleurodeles</taxon>
    </lineage>
</organism>
<evidence type="ECO:0000313" key="2">
    <source>
        <dbReference type="Proteomes" id="UP001066276"/>
    </source>
</evidence>
<protein>
    <submittedName>
        <fullName evidence="1">Uncharacterized protein</fullName>
    </submittedName>
</protein>
<reference evidence="1" key="1">
    <citation type="journal article" date="2022" name="bioRxiv">
        <title>Sequencing and chromosome-scale assembly of the giantPleurodeles waltlgenome.</title>
        <authorList>
            <person name="Brown T."/>
            <person name="Elewa A."/>
            <person name="Iarovenko S."/>
            <person name="Subramanian E."/>
            <person name="Araus A.J."/>
            <person name="Petzold A."/>
            <person name="Susuki M."/>
            <person name="Suzuki K.-i.T."/>
            <person name="Hayashi T."/>
            <person name="Toyoda A."/>
            <person name="Oliveira C."/>
            <person name="Osipova E."/>
            <person name="Leigh N.D."/>
            <person name="Simon A."/>
            <person name="Yun M.H."/>
        </authorList>
    </citation>
    <scope>NUCLEOTIDE SEQUENCE</scope>
    <source>
        <strain evidence="1">20211129_DDA</strain>
        <tissue evidence="1">Liver</tissue>
    </source>
</reference>